<comment type="function">
    <text evidence="8">This protein is part of the stalk that links CF(0) to CF(1). It either transmits conformational changes from CF(0) to CF(1) or is implicated in proton conduction.</text>
</comment>
<organism evidence="9 10">
    <name type="scientific">Pseudohoeflea suaedae</name>
    <dbReference type="NCBI Taxonomy" id="877384"/>
    <lineage>
        <taxon>Bacteria</taxon>
        <taxon>Pseudomonadati</taxon>
        <taxon>Pseudomonadota</taxon>
        <taxon>Alphaproteobacteria</taxon>
        <taxon>Hyphomicrobiales</taxon>
        <taxon>Rhizobiaceae</taxon>
        <taxon>Pseudohoeflea</taxon>
    </lineage>
</organism>
<dbReference type="Pfam" id="PF00213">
    <property type="entry name" value="OSCP"/>
    <property type="match status" value="1"/>
</dbReference>
<evidence type="ECO:0000256" key="2">
    <source>
        <dbReference type="ARBA" id="ARBA00022448"/>
    </source>
</evidence>
<dbReference type="AlphaFoldDB" id="A0A4V3A776"/>
<comment type="subcellular location">
    <subcellularLocation>
        <location evidence="8">Cell membrane</location>
        <topology evidence="8">Peripheral membrane protein</topology>
    </subcellularLocation>
    <subcellularLocation>
        <location evidence="1">Membrane</location>
    </subcellularLocation>
</comment>
<dbReference type="SUPFAM" id="SSF47928">
    <property type="entry name" value="N-terminal domain of the delta subunit of the F1F0-ATP synthase"/>
    <property type="match status" value="1"/>
</dbReference>
<evidence type="ECO:0000256" key="3">
    <source>
        <dbReference type="ARBA" id="ARBA00022781"/>
    </source>
</evidence>
<sequence length="186" mass="19758">MAEKSQRISGVAERYASSLYELASAAKSVDAVGKDLDLFSSIIEGNDELKRLVSSPVFASSEQLGAVAALAEKSKIGELAGNFLKVVARNRRLQSLSEIVAAYHEITARERGEATAYVQTARPLTAAQEKELAATLSSATGKKIATRVTVDPALLGGMIVQVGSRQIDTSLRTKLSTLKHALKEVG</sequence>
<dbReference type="NCBIfam" id="TIGR01145">
    <property type="entry name" value="ATP_synt_delta"/>
    <property type="match status" value="1"/>
</dbReference>
<dbReference type="InterPro" id="IPR020781">
    <property type="entry name" value="ATPase_OSCP/d_CS"/>
</dbReference>
<dbReference type="Gene3D" id="1.10.520.20">
    <property type="entry name" value="N-terminal domain of the delta subunit of the F1F0-ATP synthase"/>
    <property type="match status" value="1"/>
</dbReference>
<dbReference type="NCBIfam" id="NF004406">
    <property type="entry name" value="PRK05758.3-2"/>
    <property type="match status" value="1"/>
</dbReference>
<name>A0A4V3A776_9HYPH</name>
<dbReference type="PRINTS" id="PR00125">
    <property type="entry name" value="ATPASEDELTA"/>
</dbReference>
<dbReference type="RefSeq" id="WP_133282503.1">
    <property type="nucleotide sequence ID" value="NZ_SMSI01000001.1"/>
</dbReference>
<evidence type="ECO:0000256" key="4">
    <source>
        <dbReference type="ARBA" id="ARBA00023065"/>
    </source>
</evidence>
<dbReference type="PANTHER" id="PTHR11910">
    <property type="entry name" value="ATP SYNTHASE DELTA CHAIN"/>
    <property type="match status" value="1"/>
</dbReference>
<keyword evidence="4 8" id="KW-0406">Ion transport</keyword>
<keyword evidence="10" id="KW-1185">Reference proteome</keyword>
<protein>
    <recommendedName>
        <fullName evidence="8">ATP synthase subunit delta</fullName>
    </recommendedName>
    <alternativeName>
        <fullName evidence="8">ATP synthase F(1) sector subunit delta</fullName>
    </alternativeName>
    <alternativeName>
        <fullName evidence="8">F-type ATPase subunit delta</fullName>
        <shortName evidence="8">F-ATPase subunit delta</shortName>
    </alternativeName>
</protein>
<dbReference type="OrthoDB" id="9796185at2"/>
<dbReference type="GO" id="GO:0045259">
    <property type="term" value="C:proton-transporting ATP synthase complex"/>
    <property type="evidence" value="ECO:0007669"/>
    <property type="project" value="UniProtKB-KW"/>
</dbReference>
<reference evidence="9 10" key="1">
    <citation type="journal article" date="2013" name="Int. J. Syst. Evol. Microbiol.">
        <title>Hoeflea suaedae sp. nov., an endophytic bacterium isolated from the root of the halophyte Suaeda maritima.</title>
        <authorList>
            <person name="Chung E.J."/>
            <person name="Park J.A."/>
            <person name="Pramanik P."/>
            <person name="Bibi F."/>
            <person name="Jeon C.O."/>
            <person name="Chung Y.R."/>
        </authorList>
    </citation>
    <scope>NUCLEOTIDE SEQUENCE [LARGE SCALE GENOMIC DNA]</scope>
    <source>
        <strain evidence="9 10">YC6898</strain>
    </source>
</reference>
<keyword evidence="6 8" id="KW-0139">CF(1)</keyword>
<keyword evidence="2 8" id="KW-0813">Transport</keyword>
<accession>A0A4V3A776</accession>
<keyword evidence="8" id="KW-1003">Cell membrane</keyword>
<evidence type="ECO:0000256" key="6">
    <source>
        <dbReference type="ARBA" id="ARBA00023196"/>
    </source>
</evidence>
<comment type="similarity">
    <text evidence="8">Belongs to the ATPase delta chain family.</text>
</comment>
<keyword evidence="3 8" id="KW-0375">Hydrogen ion transport</keyword>
<dbReference type="InterPro" id="IPR000711">
    <property type="entry name" value="ATPase_OSCP/dsu"/>
</dbReference>
<dbReference type="Proteomes" id="UP000295131">
    <property type="component" value="Unassembled WGS sequence"/>
</dbReference>
<dbReference type="GO" id="GO:0046933">
    <property type="term" value="F:proton-transporting ATP synthase activity, rotational mechanism"/>
    <property type="evidence" value="ECO:0007669"/>
    <property type="project" value="UniProtKB-UniRule"/>
</dbReference>
<evidence type="ECO:0000256" key="7">
    <source>
        <dbReference type="ARBA" id="ARBA00023310"/>
    </source>
</evidence>
<comment type="function">
    <text evidence="8">F(1)F(0) ATP synthase produces ATP from ADP in the presence of a proton or sodium gradient. F-type ATPases consist of two structural domains, F(1) containing the extramembraneous catalytic core and F(0) containing the membrane proton channel, linked together by a central stalk and a peripheral stalk. During catalysis, ATP synthesis in the catalytic domain of F(1) is coupled via a rotary mechanism of the central stalk subunits to proton translocation.</text>
</comment>
<dbReference type="EMBL" id="SMSI01000001">
    <property type="protein sequence ID" value="TDH37665.1"/>
    <property type="molecule type" value="Genomic_DNA"/>
</dbReference>
<evidence type="ECO:0000256" key="8">
    <source>
        <dbReference type="HAMAP-Rule" id="MF_01416"/>
    </source>
</evidence>
<keyword evidence="7 8" id="KW-0066">ATP synthesis</keyword>
<evidence type="ECO:0000313" key="10">
    <source>
        <dbReference type="Proteomes" id="UP000295131"/>
    </source>
</evidence>
<evidence type="ECO:0000313" key="9">
    <source>
        <dbReference type="EMBL" id="TDH37665.1"/>
    </source>
</evidence>
<proteinExistence type="inferred from homology"/>
<dbReference type="InterPro" id="IPR026015">
    <property type="entry name" value="ATP_synth_OSCP/delta_N_sf"/>
</dbReference>
<gene>
    <name evidence="8" type="primary">atpH</name>
    <name evidence="9" type="ORF">E2A64_00525</name>
</gene>
<keyword evidence="5 8" id="KW-0472">Membrane</keyword>
<evidence type="ECO:0000256" key="5">
    <source>
        <dbReference type="ARBA" id="ARBA00023136"/>
    </source>
</evidence>
<evidence type="ECO:0000256" key="1">
    <source>
        <dbReference type="ARBA" id="ARBA00004370"/>
    </source>
</evidence>
<comment type="caution">
    <text evidence="9">The sequence shown here is derived from an EMBL/GenBank/DDBJ whole genome shotgun (WGS) entry which is preliminary data.</text>
</comment>
<dbReference type="HAMAP" id="MF_01416">
    <property type="entry name" value="ATP_synth_delta_bact"/>
    <property type="match status" value="1"/>
</dbReference>
<dbReference type="GO" id="GO:0005886">
    <property type="term" value="C:plasma membrane"/>
    <property type="evidence" value="ECO:0007669"/>
    <property type="project" value="UniProtKB-SubCell"/>
</dbReference>
<dbReference type="PROSITE" id="PS00389">
    <property type="entry name" value="ATPASE_DELTA"/>
    <property type="match status" value="1"/>
</dbReference>